<evidence type="ECO:0000256" key="4">
    <source>
        <dbReference type="ARBA" id="ARBA00022786"/>
    </source>
</evidence>
<feature type="compositionally biased region" description="Basic and acidic residues" evidence="6">
    <location>
        <begin position="512"/>
        <end position="523"/>
    </location>
</feature>
<keyword evidence="4" id="KW-0833">Ubl conjugation pathway</keyword>
<keyword evidence="5" id="KW-0378">Hydrolase</keyword>
<dbReference type="Pfam" id="PF02902">
    <property type="entry name" value="Peptidase_C48"/>
    <property type="match status" value="1"/>
</dbReference>
<dbReference type="PANTHER" id="PTHR46896">
    <property type="entry name" value="SENTRIN-SPECIFIC PROTEASE"/>
    <property type="match status" value="1"/>
</dbReference>
<evidence type="ECO:0000259" key="7">
    <source>
        <dbReference type="PROSITE" id="PS50600"/>
    </source>
</evidence>
<protein>
    <submittedName>
        <fullName evidence="8">Uu.00g089210.m01.CDS01</fullName>
    </submittedName>
</protein>
<sequence>MKKLPGFGAPKPVNTLAVNTTTNPRQPIPSTSVTTRSSPPLPPPVKRQRIEGNAPTPTHTNLQFAPSLDWAANDKNPRKRVRSEASGVDDSPTLSVQSLGSKSSHLNVKENRVVEKNNTYPRKKRQRYSKRAPGTRTDEGRMEGPSGKSPASCLTSSEVEDEPKDHDVDIVECQPVPSVSGGQEGNAAQERPIGDYEGRFRKKGNGSSLTLDTRANALEKFIKVLDNTDPKRQKIPSNSPDELAPNADDFKRVSVRQPLQPSPSLSTKGDILRTKFNRTKPPKPKVVEASDADRDLAKDIVGDGLSIICGASGRYKYYQSHVPEANRCFLSAGMISTILRPTDQAGNPLKQYEYLTVNLGNVTEIARCEQRHESNIILVAQSLDHMTGAGPKLMLELANRNSCDKFMQWALMKRVESRTLQIKHCSPAILTKQFQELLKRAERDTVLRDEDSVADDMLLIAHNKQARSRVAQRPGHGPSGVAPRLKLKDAMRPSPSSRSTQNDDVVTQSADTDEHNGQRTERTTRWTFALRDSPKRFGPRPEIWTMANPDWEKQWLDEGQFLNDNLVIFYLRYLQDKLERERPDLAQRIYFQNTFFYDKLKPSKNSRGIDYDSVKAWTSKVDIFTKDFIVVPINEYNHWYVAIIYNAPKLVPSPNGSGTLVPDQRASTPIEDEAEVAQTPRELPAGTATTRGLLDDETIKATAESDVLSDLSRMSINSPDILVSEAKQATDSKQDTVHDDARSDEPSSVIHIVKDSDESKADLEQISDPVSSQSRKKPGKRHNTGLRKHNLDAPKIITLDSLGGTHSPTCSFLRSYLVAELKDKRDIEIANPGALGMTAKGVPEQSNHCDCGVYVLGYIEEFLKNPDKFVRSLLQHDDEIEWNLDPSVLRNEIRDLIFAMQREQQRKEDVIREKKRQARSKKMTTAEETGDSQKPAVSPAEKHSDAPAEAKAMREKCGTEGEASHVATDPRPPSSSCHSETRGASKGNIQSGSPDVMGKGGTPRPQSSSSNDRGGVRMLNQPVDQEGDSGGKERYVELQSDSTPLEVLPRVHGENPESGDGQLFLNGEGDVQTKIRNHQGHSRGEESKAITKVKSATVLLSPGPSTQTLESGDELSMPGTFPTSPAVRANAGTKYRLSSPSGDSVDDIKKRFLQPLEFPSESSRDGTPTNPMLVEDSEAVRHSTGDDAQRRQNGQPRKPKLVVELSTVSSRNQQSHAGTQPDRRKETSSQSRHFPPRKETTQSHHFAGRQPGDRMASAKLHDDDAEHKVIDISD</sequence>
<dbReference type="Pfam" id="PF25424">
    <property type="entry name" value="PH_35"/>
    <property type="match status" value="1"/>
</dbReference>
<feature type="compositionally biased region" description="Basic and acidic residues" evidence="6">
    <location>
        <begin position="728"/>
        <end position="745"/>
    </location>
</feature>
<feature type="compositionally biased region" description="Basic and acidic residues" evidence="6">
    <location>
        <begin position="752"/>
        <end position="763"/>
    </location>
</feature>
<accession>A0AAI8VNU8</accession>
<feature type="compositionally biased region" description="Basic and acidic residues" evidence="6">
    <location>
        <begin position="940"/>
        <end position="963"/>
    </location>
</feature>
<feature type="compositionally biased region" description="Basic and acidic residues" evidence="6">
    <location>
        <begin position="1178"/>
        <end position="1190"/>
    </location>
</feature>
<dbReference type="InterPro" id="IPR038765">
    <property type="entry name" value="Papain-like_cys_pep_sf"/>
</dbReference>
<dbReference type="PANTHER" id="PTHR46896:SF3">
    <property type="entry name" value="FI06413P-RELATED"/>
    <property type="match status" value="1"/>
</dbReference>
<reference evidence="8" key="1">
    <citation type="submission" date="2023-10" db="EMBL/GenBank/DDBJ databases">
        <authorList>
            <person name="Hackl T."/>
        </authorList>
    </citation>
    <scope>NUCLEOTIDE SEQUENCE</scope>
</reference>
<feature type="compositionally biased region" description="Basic residues" evidence="6">
    <location>
        <begin position="121"/>
        <end position="130"/>
    </location>
</feature>
<feature type="region of interest" description="Disordered" evidence="6">
    <location>
        <begin position="255"/>
        <end position="286"/>
    </location>
</feature>
<feature type="compositionally biased region" description="Polar residues" evidence="6">
    <location>
        <begin position="55"/>
        <end position="64"/>
    </location>
</feature>
<dbReference type="GO" id="GO:0070139">
    <property type="term" value="F:SUMO-specific endopeptidase activity"/>
    <property type="evidence" value="ECO:0007669"/>
    <property type="project" value="TreeGrafter"/>
</dbReference>
<dbReference type="GO" id="GO:0006508">
    <property type="term" value="P:proteolysis"/>
    <property type="evidence" value="ECO:0007669"/>
    <property type="project" value="UniProtKB-KW"/>
</dbReference>
<gene>
    <name evidence="8" type="ORF">KHLLAP_LOCUS8203</name>
</gene>
<feature type="compositionally biased region" description="Basic and acidic residues" evidence="6">
    <location>
        <begin position="903"/>
        <end position="912"/>
    </location>
</feature>
<keyword evidence="9" id="KW-1185">Reference proteome</keyword>
<feature type="region of interest" description="Disordered" evidence="6">
    <location>
        <begin position="903"/>
        <end position="1274"/>
    </location>
</feature>
<comment type="similarity">
    <text evidence="1">Belongs to the peptidase C48 family.</text>
</comment>
<comment type="caution">
    <text evidence="8">The sequence shown here is derived from an EMBL/GenBank/DDBJ whole genome shotgun (WGS) entry which is preliminary data.</text>
</comment>
<feature type="compositionally biased region" description="Basic and acidic residues" evidence="6">
    <location>
        <begin position="1259"/>
        <end position="1274"/>
    </location>
</feature>
<feature type="domain" description="Ubiquitin-like protease family profile" evidence="7">
    <location>
        <begin position="544"/>
        <end position="862"/>
    </location>
</feature>
<dbReference type="InterPro" id="IPR003653">
    <property type="entry name" value="Peptidase_C48_C"/>
</dbReference>
<evidence type="ECO:0000313" key="8">
    <source>
        <dbReference type="EMBL" id="CAJ2507735.1"/>
    </source>
</evidence>
<feature type="compositionally biased region" description="Basic residues" evidence="6">
    <location>
        <begin position="774"/>
        <end position="787"/>
    </location>
</feature>
<dbReference type="InterPro" id="IPR057501">
    <property type="entry name" value="DeUb_enz_PH"/>
</dbReference>
<keyword evidence="2" id="KW-0597">Phosphoprotein</keyword>
<keyword evidence="3" id="KW-0645">Protease</keyword>
<feature type="region of interest" description="Disordered" evidence="6">
    <location>
        <begin position="229"/>
        <end position="248"/>
    </location>
</feature>
<evidence type="ECO:0000256" key="1">
    <source>
        <dbReference type="ARBA" id="ARBA00005234"/>
    </source>
</evidence>
<evidence type="ECO:0000313" key="9">
    <source>
        <dbReference type="Proteomes" id="UP001295740"/>
    </source>
</evidence>
<feature type="compositionally biased region" description="Polar residues" evidence="6">
    <location>
        <begin position="257"/>
        <end position="267"/>
    </location>
</feature>
<proteinExistence type="inferred from homology"/>
<dbReference type="GO" id="GO:0005634">
    <property type="term" value="C:nucleus"/>
    <property type="evidence" value="ECO:0007669"/>
    <property type="project" value="TreeGrafter"/>
</dbReference>
<dbReference type="EMBL" id="CAUWAG010000010">
    <property type="protein sequence ID" value="CAJ2507735.1"/>
    <property type="molecule type" value="Genomic_DNA"/>
</dbReference>
<dbReference type="AlphaFoldDB" id="A0AAI8VNU8"/>
<feature type="compositionally biased region" description="Low complexity" evidence="6">
    <location>
        <begin position="28"/>
        <end position="38"/>
    </location>
</feature>
<dbReference type="Gene3D" id="3.40.395.10">
    <property type="entry name" value="Adenoviral Proteinase, Chain A"/>
    <property type="match status" value="1"/>
</dbReference>
<dbReference type="GO" id="GO:0016926">
    <property type="term" value="P:protein desumoylation"/>
    <property type="evidence" value="ECO:0007669"/>
    <property type="project" value="TreeGrafter"/>
</dbReference>
<dbReference type="InterPro" id="IPR051947">
    <property type="entry name" value="Sentrin-specific_protease"/>
</dbReference>
<dbReference type="Proteomes" id="UP001295740">
    <property type="component" value="Unassembled WGS sequence"/>
</dbReference>
<feature type="region of interest" description="Disordered" evidence="6">
    <location>
        <begin position="726"/>
        <end position="787"/>
    </location>
</feature>
<feature type="compositionally biased region" description="Polar residues" evidence="6">
    <location>
        <begin position="92"/>
        <end position="106"/>
    </location>
</feature>
<evidence type="ECO:0000256" key="5">
    <source>
        <dbReference type="ARBA" id="ARBA00022801"/>
    </source>
</evidence>
<dbReference type="GO" id="GO:0005737">
    <property type="term" value="C:cytoplasm"/>
    <property type="evidence" value="ECO:0007669"/>
    <property type="project" value="TreeGrafter"/>
</dbReference>
<dbReference type="SUPFAM" id="SSF54001">
    <property type="entry name" value="Cysteine proteinases"/>
    <property type="match status" value="1"/>
</dbReference>
<evidence type="ECO:0000256" key="2">
    <source>
        <dbReference type="ARBA" id="ARBA00022553"/>
    </source>
</evidence>
<feature type="compositionally biased region" description="Polar residues" evidence="6">
    <location>
        <begin position="16"/>
        <end position="25"/>
    </location>
</feature>
<evidence type="ECO:0000256" key="6">
    <source>
        <dbReference type="SAM" id="MobiDB-lite"/>
    </source>
</evidence>
<name>A0AAI8VNU8_9PEZI</name>
<feature type="region of interest" description="Disordered" evidence="6">
    <location>
        <begin position="465"/>
        <end position="523"/>
    </location>
</feature>
<feature type="region of interest" description="Disordered" evidence="6">
    <location>
        <begin position="656"/>
        <end position="696"/>
    </location>
</feature>
<feature type="compositionally biased region" description="Basic residues" evidence="6">
    <location>
        <begin position="913"/>
        <end position="922"/>
    </location>
</feature>
<feature type="compositionally biased region" description="Polar residues" evidence="6">
    <location>
        <begin position="494"/>
        <end position="510"/>
    </location>
</feature>
<feature type="compositionally biased region" description="Polar residues" evidence="6">
    <location>
        <begin position="1206"/>
        <end position="1218"/>
    </location>
</feature>
<feature type="region of interest" description="Disordered" evidence="6">
    <location>
        <begin position="1"/>
        <end position="169"/>
    </location>
</feature>
<organism evidence="8 9">
    <name type="scientific">Anthostomella pinea</name>
    <dbReference type="NCBI Taxonomy" id="933095"/>
    <lineage>
        <taxon>Eukaryota</taxon>
        <taxon>Fungi</taxon>
        <taxon>Dikarya</taxon>
        <taxon>Ascomycota</taxon>
        <taxon>Pezizomycotina</taxon>
        <taxon>Sordariomycetes</taxon>
        <taxon>Xylariomycetidae</taxon>
        <taxon>Xylariales</taxon>
        <taxon>Xylariaceae</taxon>
        <taxon>Anthostomella</taxon>
    </lineage>
</organism>
<dbReference type="PROSITE" id="PS50600">
    <property type="entry name" value="ULP_PROTEASE"/>
    <property type="match status" value="1"/>
</dbReference>
<evidence type="ECO:0000256" key="3">
    <source>
        <dbReference type="ARBA" id="ARBA00022670"/>
    </source>
</evidence>